<sequence>MESLGAITHKGATIVQIHVNGQSKILQESITVSDLIHNYDLQDELVAVERNGDIVPKEQFITQFILDGDHIEIVRFVGGG</sequence>
<comment type="caution">
    <text evidence="1">The sequence shown here is derived from an EMBL/GenBank/DDBJ whole genome shotgun (WGS) entry which is preliminary data.</text>
</comment>
<accession>A0A9X1V833</accession>
<keyword evidence="2" id="KW-1185">Reference proteome</keyword>
<protein>
    <submittedName>
        <fullName evidence="1">Sulfur carrier protein ThiS</fullName>
    </submittedName>
</protein>
<organism evidence="1 2">
    <name type="scientific">Sulfoacidibacillus ferrooxidans</name>
    <dbReference type="NCBI Taxonomy" id="2005001"/>
    <lineage>
        <taxon>Bacteria</taxon>
        <taxon>Bacillati</taxon>
        <taxon>Bacillota</taxon>
        <taxon>Bacilli</taxon>
        <taxon>Bacillales</taxon>
        <taxon>Alicyclobacillaceae</taxon>
        <taxon>Sulfoacidibacillus</taxon>
    </lineage>
</organism>
<name>A0A9X1V833_9BACL</name>
<dbReference type="InterPro" id="IPR012675">
    <property type="entry name" value="Beta-grasp_dom_sf"/>
</dbReference>
<dbReference type="PANTHER" id="PTHR34472:SF1">
    <property type="entry name" value="SULFUR CARRIER PROTEIN THIS"/>
    <property type="match status" value="1"/>
</dbReference>
<dbReference type="InterPro" id="IPR016155">
    <property type="entry name" value="Mopterin_synth/thiamin_S_b"/>
</dbReference>
<dbReference type="Proteomes" id="UP001139263">
    <property type="component" value="Unassembled WGS sequence"/>
</dbReference>
<dbReference type="PANTHER" id="PTHR34472">
    <property type="entry name" value="SULFUR CARRIER PROTEIN THIS"/>
    <property type="match status" value="1"/>
</dbReference>
<proteinExistence type="predicted"/>
<gene>
    <name evidence="1" type="primary">thiS</name>
    <name evidence="1" type="ORF">MM817_01166</name>
</gene>
<dbReference type="Pfam" id="PF02597">
    <property type="entry name" value="ThiS"/>
    <property type="match status" value="1"/>
</dbReference>
<dbReference type="AlphaFoldDB" id="A0A9X1V833"/>
<reference evidence="1" key="1">
    <citation type="submission" date="2022-03" db="EMBL/GenBank/DDBJ databases">
        <title>Draft Genome Sequence of Firmicute Strain S0AB, a Heterotrophic Iron/Sulfur-Oxidizing Extreme Acidophile.</title>
        <authorList>
            <person name="Vergara E."/>
            <person name="Pakostova E."/>
            <person name="Johnson D.B."/>
            <person name="Holmes D.S."/>
        </authorList>
    </citation>
    <scope>NUCLEOTIDE SEQUENCE</scope>
    <source>
        <strain evidence="1">S0AB</strain>
    </source>
</reference>
<dbReference type="SUPFAM" id="SSF54285">
    <property type="entry name" value="MoaD/ThiS"/>
    <property type="match status" value="1"/>
</dbReference>
<evidence type="ECO:0000313" key="2">
    <source>
        <dbReference type="Proteomes" id="UP001139263"/>
    </source>
</evidence>
<dbReference type="Gene3D" id="3.10.20.30">
    <property type="match status" value="1"/>
</dbReference>
<dbReference type="NCBIfam" id="TIGR01683">
    <property type="entry name" value="thiS"/>
    <property type="match status" value="1"/>
</dbReference>
<dbReference type="InterPro" id="IPR010035">
    <property type="entry name" value="Thi_S"/>
</dbReference>
<evidence type="ECO:0000313" key="1">
    <source>
        <dbReference type="EMBL" id="MCI0182897.1"/>
    </source>
</evidence>
<dbReference type="InterPro" id="IPR003749">
    <property type="entry name" value="ThiS/MoaD-like"/>
</dbReference>
<dbReference type="CDD" id="cd00565">
    <property type="entry name" value="Ubl_ThiS"/>
    <property type="match status" value="1"/>
</dbReference>
<dbReference type="EMBL" id="JALBUF010000002">
    <property type="protein sequence ID" value="MCI0182897.1"/>
    <property type="molecule type" value="Genomic_DNA"/>
</dbReference>